<accession>A0A226DTG5</accession>
<organism evidence="2 3">
    <name type="scientific">Folsomia candida</name>
    <name type="common">Springtail</name>
    <dbReference type="NCBI Taxonomy" id="158441"/>
    <lineage>
        <taxon>Eukaryota</taxon>
        <taxon>Metazoa</taxon>
        <taxon>Ecdysozoa</taxon>
        <taxon>Arthropoda</taxon>
        <taxon>Hexapoda</taxon>
        <taxon>Collembola</taxon>
        <taxon>Entomobryomorpha</taxon>
        <taxon>Isotomoidea</taxon>
        <taxon>Isotomidae</taxon>
        <taxon>Proisotominae</taxon>
        <taxon>Folsomia</taxon>
    </lineage>
</organism>
<comment type="caution">
    <text evidence="2">The sequence shown here is derived from an EMBL/GenBank/DDBJ whole genome shotgun (WGS) entry which is preliminary data.</text>
</comment>
<gene>
    <name evidence="2" type="ORF">Fcan01_17146</name>
</gene>
<evidence type="ECO:0000256" key="1">
    <source>
        <dbReference type="SAM" id="SignalP"/>
    </source>
</evidence>
<sequence length="148" mass="16161">MKSVAVFLIVIYTSGIVNCCSKKKEAGTVHPTQIYPTPFPSGVQVEGNYGQWKLTGTEVVAGGGGGFGRSVEFNVMAMNLQTKHNFFCKFSCNPTGCSAISNNSNMKRTFYQQVLERVGSNVQMYRSCGPRIISDTRVCGNQAVFTLH</sequence>
<evidence type="ECO:0000313" key="3">
    <source>
        <dbReference type="Proteomes" id="UP000198287"/>
    </source>
</evidence>
<protein>
    <submittedName>
        <fullName evidence="2">Uncharacterized protein</fullName>
    </submittedName>
</protein>
<dbReference type="EMBL" id="LNIX01000012">
    <property type="protein sequence ID" value="OXA48360.1"/>
    <property type="molecule type" value="Genomic_DNA"/>
</dbReference>
<dbReference type="Proteomes" id="UP000198287">
    <property type="component" value="Unassembled WGS sequence"/>
</dbReference>
<dbReference type="AlphaFoldDB" id="A0A226DTG5"/>
<keyword evidence="1" id="KW-0732">Signal</keyword>
<evidence type="ECO:0000313" key="2">
    <source>
        <dbReference type="EMBL" id="OXA48360.1"/>
    </source>
</evidence>
<reference evidence="2 3" key="1">
    <citation type="submission" date="2015-12" db="EMBL/GenBank/DDBJ databases">
        <title>The genome of Folsomia candida.</title>
        <authorList>
            <person name="Faddeeva A."/>
            <person name="Derks M.F."/>
            <person name="Anvar Y."/>
            <person name="Smit S."/>
            <person name="Van Straalen N."/>
            <person name="Roelofs D."/>
        </authorList>
    </citation>
    <scope>NUCLEOTIDE SEQUENCE [LARGE SCALE GENOMIC DNA]</scope>
    <source>
        <strain evidence="2 3">VU population</strain>
        <tissue evidence="2">Whole body</tissue>
    </source>
</reference>
<feature type="signal peptide" evidence="1">
    <location>
        <begin position="1"/>
        <end position="19"/>
    </location>
</feature>
<proteinExistence type="predicted"/>
<feature type="chain" id="PRO_5012262773" evidence="1">
    <location>
        <begin position="20"/>
        <end position="148"/>
    </location>
</feature>
<name>A0A226DTG5_FOLCA</name>
<keyword evidence="3" id="KW-1185">Reference proteome</keyword>